<dbReference type="EMBL" id="QKKF02002514">
    <property type="protein sequence ID" value="RZF48408.1"/>
    <property type="molecule type" value="Genomic_DNA"/>
</dbReference>
<gene>
    <name evidence="3" type="ORF">LSTR_LSTR007575</name>
</gene>
<keyword evidence="2" id="KW-0732">Signal</keyword>
<evidence type="ECO:0000313" key="3">
    <source>
        <dbReference type="EMBL" id="RZF48408.1"/>
    </source>
</evidence>
<keyword evidence="1" id="KW-1133">Transmembrane helix</keyword>
<sequence length="68" mass="7195">MYKYIVLAVIFAISFNQIVGQPLVNTVVNVGLPVAGHPVRVLPFPLIFPLPGVVSVSGPGFGVFTSWG</sequence>
<name>A0A482XSH4_LAOST</name>
<evidence type="ECO:0000313" key="4">
    <source>
        <dbReference type="Proteomes" id="UP000291343"/>
    </source>
</evidence>
<accession>A0A482XSH4</accession>
<proteinExistence type="predicted"/>
<comment type="caution">
    <text evidence="3">The sequence shown here is derived from an EMBL/GenBank/DDBJ whole genome shotgun (WGS) entry which is preliminary data.</text>
</comment>
<organism evidence="3 4">
    <name type="scientific">Laodelphax striatellus</name>
    <name type="common">Small brown planthopper</name>
    <name type="synonym">Delphax striatella</name>
    <dbReference type="NCBI Taxonomy" id="195883"/>
    <lineage>
        <taxon>Eukaryota</taxon>
        <taxon>Metazoa</taxon>
        <taxon>Ecdysozoa</taxon>
        <taxon>Arthropoda</taxon>
        <taxon>Hexapoda</taxon>
        <taxon>Insecta</taxon>
        <taxon>Pterygota</taxon>
        <taxon>Neoptera</taxon>
        <taxon>Paraneoptera</taxon>
        <taxon>Hemiptera</taxon>
        <taxon>Auchenorrhyncha</taxon>
        <taxon>Fulgoroidea</taxon>
        <taxon>Delphacidae</taxon>
        <taxon>Criomorphinae</taxon>
        <taxon>Laodelphax</taxon>
    </lineage>
</organism>
<keyword evidence="1" id="KW-0472">Membrane</keyword>
<protein>
    <submittedName>
        <fullName evidence="3">Uncharacterized protein</fullName>
    </submittedName>
</protein>
<feature type="chain" id="PRO_5019818531" evidence="2">
    <location>
        <begin position="21"/>
        <end position="68"/>
    </location>
</feature>
<keyword evidence="1" id="KW-0812">Transmembrane</keyword>
<dbReference type="Proteomes" id="UP000291343">
    <property type="component" value="Unassembled WGS sequence"/>
</dbReference>
<evidence type="ECO:0000256" key="1">
    <source>
        <dbReference type="SAM" id="Phobius"/>
    </source>
</evidence>
<reference evidence="3 4" key="1">
    <citation type="journal article" date="2017" name="Gigascience">
        <title>Genome sequence of the small brown planthopper, Laodelphax striatellus.</title>
        <authorList>
            <person name="Zhu J."/>
            <person name="Jiang F."/>
            <person name="Wang X."/>
            <person name="Yang P."/>
            <person name="Bao Y."/>
            <person name="Zhao W."/>
            <person name="Wang W."/>
            <person name="Lu H."/>
            <person name="Wang Q."/>
            <person name="Cui N."/>
            <person name="Li J."/>
            <person name="Chen X."/>
            <person name="Luo L."/>
            <person name="Yu J."/>
            <person name="Kang L."/>
            <person name="Cui F."/>
        </authorList>
    </citation>
    <scope>NUCLEOTIDE SEQUENCE [LARGE SCALE GENOMIC DNA]</scope>
    <source>
        <strain evidence="3">Lst14</strain>
    </source>
</reference>
<keyword evidence="4" id="KW-1185">Reference proteome</keyword>
<feature type="signal peptide" evidence="2">
    <location>
        <begin position="1"/>
        <end position="20"/>
    </location>
</feature>
<dbReference type="AlphaFoldDB" id="A0A482XSH4"/>
<evidence type="ECO:0000256" key="2">
    <source>
        <dbReference type="SAM" id="SignalP"/>
    </source>
</evidence>
<feature type="transmembrane region" description="Helical" evidence="1">
    <location>
        <begin position="44"/>
        <end position="64"/>
    </location>
</feature>
<dbReference type="InParanoid" id="A0A482XSH4"/>